<dbReference type="InterPro" id="IPR036770">
    <property type="entry name" value="Ankyrin_rpt-contain_sf"/>
</dbReference>
<dbReference type="Proteomes" id="UP000053411">
    <property type="component" value="Unassembled WGS sequence"/>
</dbReference>
<accession>A0A0D2KB55</accession>
<keyword evidence="1" id="KW-0677">Repeat</keyword>
<evidence type="ECO:0000256" key="3">
    <source>
        <dbReference type="PROSITE-ProRule" id="PRU00023"/>
    </source>
</evidence>
<dbReference type="OrthoDB" id="1577640at2759"/>
<keyword evidence="6" id="KW-1185">Reference proteome</keyword>
<dbReference type="InterPro" id="IPR050745">
    <property type="entry name" value="Multifunctional_regulatory"/>
</dbReference>
<dbReference type="Gene3D" id="1.25.40.20">
    <property type="entry name" value="Ankyrin repeat-containing domain"/>
    <property type="match status" value="1"/>
</dbReference>
<dbReference type="Pfam" id="PF12796">
    <property type="entry name" value="Ank_2"/>
    <property type="match status" value="1"/>
</dbReference>
<feature type="repeat" description="ANK" evidence="3">
    <location>
        <begin position="108"/>
        <end position="142"/>
    </location>
</feature>
<feature type="repeat" description="ANK" evidence="3">
    <location>
        <begin position="181"/>
        <end position="211"/>
    </location>
</feature>
<dbReference type="PANTHER" id="PTHR24189">
    <property type="entry name" value="MYOTROPHIN"/>
    <property type="match status" value="1"/>
</dbReference>
<dbReference type="Pfam" id="PF00023">
    <property type="entry name" value="Ank"/>
    <property type="match status" value="2"/>
</dbReference>
<dbReference type="SMART" id="SM00248">
    <property type="entry name" value="ANK"/>
    <property type="match status" value="6"/>
</dbReference>
<dbReference type="RefSeq" id="XP_016637375.1">
    <property type="nucleotide sequence ID" value="XM_016772236.1"/>
</dbReference>
<evidence type="ECO:0000313" key="6">
    <source>
        <dbReference type="Proteomes" id="UP000053411"/>
    </source>
</evidence>
<dbReference type="VEuPathDB" id="FungiDB:Z520_01720"/>
<evidence type="ECO:0000256" key="4">
    <source>
        <dbReference type="SAM" id="MobiDB-lite"/>
    </source>
</evidence>
<dbReference type="STRING" id="1442371.A0A0D2KB55"/>
<dbReference type="PROSITE" id="PS50088">
    <property type="entry name" value="ANK_REPEAT"/>
    <property type="match status" value="3"/>
</dbReference>
<sequence>MSLLPQAWSKLGERSEHGKEAEMDEEVTDIAAKQYRASVATNTHYFEEWETALNNDDTKAIAKLIEKGFDINIPLYGELPLSEAARTSAVITKFLLETGADVHRKTRSSKTSLQIAVRYHKYPLEVTRVLLDAGADPNVDPYELDNPLCDAIHRRDVDLVQLLLDRGADPNLKLAGGVFTSPLHFATLYVRDLKIIRVLLDHGANISLESGELSPAVVEAISRRREEQVLLFLKYGAEPPKVLKHWYKSHKELPSSLRRWDTANKVSRYHSFEEFVQDVQHKNDDPIQMKWEWEVPAVIEMVRSSGVSADNIPFWLLYENVVFITDYDATHVTATNCRDILYQHLGTLGLAFVLDFLIAVAAMKLDASHDGIVPMSPMIIRFCRLTQVAVYPSMGLWGTNVFESITVSPKDVTIKFHPWLHHYGQYDHNDYERYSRTMDWLCRTIRMPGPDGSVTLSKAFYSRDRCEVATDFGKGAGPPKRRIRFEILPSMHLANSPLPVNKDDCWRRLLNSCVVSLCENLFERASERRGMGKGLELSFDLMVTLAAVEFQLTIDGGVVFVGYQTVLFPTAMAENYA</sequence>
<dbReference type="SUPFAM" id="SSF48403">
    <property type="entry name" value="Ankyrin repeat"/>
    <property type="match status" value="1"/>
</dbReference>
<feature type="region of interest" description="Disordered" evidence="4">
    <location>
        <begin position="1"/>
        <end position="23"/>
    </location>
</feature>
<dbReference type="EMBL" id="KN848063">
    <property type="protein sequence ID" value="KIY03253.1"/>
    <property type="molecule type" value="Genomic_DNA"/>
</dbReference>
<dbReference type="AlphaFoldDB" id="A0A0D2KB55"/>
<dbReference type="GeneID" id="27707466"/>
<keyword evidence="2 3" id="KW-0040">ANK repeat</keyword>
<proteinExistence type="predicted"/>
<evidence type="ECO:0000256" key="1">
    <source>
        <dbReference type="ARBA" id="ARBA00022737"/>
    </source>
</evidence>
<evidence type="ECO:0000256" key="2">
    <source>
        <dbReference type="ARBA" id="ARBA00023043"/>
    </source>
</evidence>
<dbReference type="InterPro" id="IPR002110">
    <property type="entry name" value="Ankyrin_rpt"/>
</dbReference>
<feature type="compositionally biased region" description="Basic and acidic residues" evidence="4">
    <location>
        <begin position="11"/>
        <end position="21"/>
    </location>
</feature>
<gene>
    <name evidence="5" type="ORF">Z520_01720</name>
</gene>
<protein>
    <submittedName>
        <fullName evidence="5">Uncharacterized protein</fullName>
    </submittedName>
</protein>
<evidence type="ECO:0000313" key="5">
    <source>
        <dbReference type="EMBL" id="KIY03253.1"/>
    </source>
</evidence>
<name>A0A0D2KB55_9EURO</name>
<reference evidence="5 6" key="1">
    <citation type="submission" date="2015-01" db="EMBL/GenBank/DDBJ databases">
        <title>The Genome Sequence of Fonsecaea multimorphosa CBS 102226.</title>
        <authorList>
            <consortium name="The Broad Institute Genomics Platform"/>
            <person name="Cuomo C."/>
            <person name="de Hoog S."/>
            <person name="Gorbushina A."/>
            <person name="Stielow B."/>
            <person name="Teixiera M."/>
            <person name="Abouelleil A."/>
            <person name="Chapman S.B."/>
            <person name="Priest M."/>
            <person name="Young S.K."/>
            <person name="Wortman J."/>
            <person name="Nusbaum C."/>
            <person name="Birren B."/>
        </authorList>
    </citation>
    <scope>NUCLEOTIDE SEQUENCE [LARGE SCALE GENOMIC DNA]</scope>
    <source>
        <strain evidence="5 6">CBS 102226</strain>
    </source>
</reference>
<feature type="repeat" description="ANK" evidence="3">
    <location>
        <begin position="143"/>
        <end position="175"/>
    </location>
</feature>
<organism evidence="5 6">
    <name type="scientific">Fonsecaea multimorphosa CBS 102226</name>
    <dbReference type="NCBI Taxonomy" id="1442371"/>
    <lineage>
        <taxon>Eukaryota</taxon>
        <taxon>Fungi</taxon>
        <taxon>Dikarya</taxon>
        <taxon>Ascomycota</taxon>
        <taxon>Pezizomycotina</taxon>
        <taxon>Eurotiomycetes</taxon>
        <taxon>Chaetothyriomycetidae</taxon>
        <taxon>Chaetothyriales</taxon>
        <taxon>Herpotrichiellaceae</taxon>
        <taxon>Fonsecaea</taxon>
    </lineage>
</organism>